<evidence type="ECO:0000313" key="9">
    <source>
        <dbReference type="EMBL" id="PIK26688.1"/>
    </source>
</evidence>
<dbReference type="PIRSF" id="PIRSF000699">
    <property type="entry name" value="PTS_IILac_III"/>
    <property type="match status" value="1"/>
</dbReference>
<dbReference type="EMBL" id="PEKP01000014">
    <property type="protein sequence ID" value="PIK26688.1"/>
    <property type="molecule type" value="Genomic_DNA"/>
</dbReference>
<keyword evidence="4" id="KW-0598">Phosphotransferase system</keyword>
<evidence type="ECO:0000256" key="8">
    <source>
        <dbReference type="SAM" id="Coils"/>
    </source>
</evidence>
<keyword evidence="1" id="KW-0813">Transport</keyword>
<dbReference type="Proteomes" id="UP000230768">
    <property type="component" value="Unassembled WGS sequence"/>
</dbReference>
<keyword evidence="2" id="KW-0762">Sugar transport</keyword>
<evidence type="ECO:0000256" key="3">
    <source>
        <dbReference type="ARBA" id="ARBA00022679"/>
    </source>
</evidence>
<dbReference type="Gene3D" id="1.20.58.80">
    <property type="entry name" value="Phosphotransferase system, lactose/cellobiose-type IIA subunit"/>
    <property type="match status" value="1"/>
</dbReference>
<dbReference type="GO" id="GO:0009401">
    <property type="term" value="P:phosphoenolpyruvate-dependent sugar phosphotransferase system"/>
    <property type="evidence" value="ECO:0007669"/>
    <property type="project" value="UniProtKB-KW"/>
</dbReference>
<dbReference type="AlphaFoldDB" id="A0A2G8IT50"/>
<reference evidence="9 10" key="1">
    <citation type="submission" date="2017-11" db="EMBL/GenBank/DDBJ databases">
        <title>Draft genome sequence of Bacillus pumilus 51_5il from lake Gorkoye (Russia: Novosibirsk region).</title>
        <authorList>
            <person name="Shipova A.A."/>
            <person name="Rozanov A.S."/>
            <person name="Bryanskaya A.V."/>
            <person name="Peltek S.E."/>
        </authorList>
    </citation>
    <scope>NUCLEOTIDE SEQUENCE [LARGE SCALE GENOMIC DNA]</scope>
    <source>
        <strain evidence="9 10">51_5il</strain>
    </source>
</reference>
<evidence type="ECO:0000256" key="5">
    <source>
        <dbReference type="PIRSR" id="PIRSR000699-1"/>
    </source>
</evidence>
<feature type="binding site" evidence="6">
    <location>
        <position position="84"/>
    </location>
    <ligand>
        <name>Mg(2+)</name>
        <dbReference type="ChEBI" id="CHEBI:18420"/>
        <note>ligand shared between all trimeric partners</note>
    </ligand>
</feature>
<keyword evidence="3" id="KW-0808">Transferase</keyword>
<dbReference type="PANTHER" id="PTHR34382:SF7">
    <property type="entry name" value="PTS SYSTEM N,N'-DIACETYLCHITOBIOSE-SPECIFIC EIIA COMPONENT"/>
    <property type="match status" value="1"/>
</dbReference>
<keyword evidence="6" id="KW-0460">Magnesium</keyword>
<feature type="coiled-coil region" evidence="8">
    <location>
        <begin position="37"/>
        <end position="64"/>
    </location>
</feature>
<protein>
    <submittedName>
        <fullName evidence="9">PTS cellobiose transporter subunit IIA</fullName>
    </submittedName>
</protein>
<dbReference type="GO" id="GO:0046872">
    <property type="term" value="F:metal ion binding"/>
    <property type="evidence" value="ECO:0007669"/>
    <property type="project" value="UniProtKB-KW"/>
</dbReference>
<evidence type="ECO:0000256" key="6">
    <source>
        <dbReference type="PIRSR" id="PIRSR000699-2"/>
    </source>
</evidence>
<evidence type="ECO:0000256" key="1">
    <source>
        <dbReference type="ARBA" id="ARBA00022448"/>
    </source>
</evidence>
<gene>
    <name evidence="9" type="primary">celC</name>
    <name evidence="9" type="ORF">CTV99_11220</name>
</gene>
<dbReference type="GO" id="GO:0016740">
    <property type="term" value="F:transferase activity"/>
    <property type="evidence" value="ECO:0007669"/>
    <property type="project" value="UniProtKB-KW"/>
</dbReference>
<accession>A0A2G8IT50</accession>
<comment type="cofactor">
    <cofactor evidence="6">
        <name>Mg(2+)</name>
        <dbReference type="ChEBI" id="CHEBI:18420"/>
    </cofactor>
    <text evidence="6">Binds 1 Mg(2+) ion per trimer.</text>
</comment>
<dbReference type="Pfam" id="PF02255">
    <property type="entry name" value="PTS_IIA"/>
    <property type="match status" value="1"/>
</dbReference>
<feature type="modified residue" description="Phosphohistidine; by HPr" evidence="7">
    <location>
        <position position="81"/>
    </location>
</feature>
<dbReference type="InterPro" id="IPR003188">
    <property type="entry name" value="PTS_IIA_lac/cel"/>
</dbReference>
<dbReference type="RefSeq" id="WP_099727637.1">
    <property type="nucleotide sequence ID" value="NZ_PEKP01000014.1"/>
</dbReference>
<proteinExistence type="predicted"/>
<evidence type="ECO:0000313" key="10">
    <source>
        <dbReference type="Proteomes" id="UP000230768"/>
    </source>
</evidence>
<dbReference type="PANTHER" id="PTHR34382">
    <property type="entry name" value="PTS SYSTEM N,N'-DIACETYLCHITOBIOSE-SPECIFIC EIIA COMPONENT"/>
    <property type="match status" value="1"/>
</dbReference>
<dbReference type="InterPro" id="IPR036542">
    <property type="entry name" value="PTS_IIA_lac/cel_sf"/>
</dbReference>
<comment type="caution">
    <text evidence="9">The sequence shown here is derived from an EMBL/GenBank/DDBJ whole genome shotgun (WGS) entry which is preliminary data.</text>
</comment>
<dbReference type="SUPFAM" id="SSF46973">
    <property type="entry name" value="Enzyme IIa from lactose specific PTS, IIa-lac"/>
    <property type="match status" value="1"/>
</dbReference>
<evidence type="ECO:0000256" key="7">
    <source>
        <dbReference type="PROSITE-ProRule" id="PRU00418"/>
    </source>
</evidence>
<dbReference type="CDD" id="cd00215">
    <property type="entry name" value="PTS_IIA_lac"/>
    <property type="match status" value="1"/>
</dbReference>
<keyword evidence="8" id="KW-0175">Coiled coil</keyword>
<keyword evidence="6" id="KW-0479">Metal-binding</keyword>
<dbReference type="PROSITE" id="PS51095">
    <property type="entry name" value="PTS_EIIA_TYPE_3"/>
    <property type="match status" value="1"/>
</dbReference>
<evidence type="ECO:0000256" key="2">
    <source>
        <dbReference type="ARBA" id="ARBA00022597"/>
    </source>
</evidence>
<sequence length="112" mass="12517">MADTLHLEQVSFEIILHAGNARSSAMEALQHVKNNEYDSGNQKIQEAEAELLQAHQAQTRLLQKEAQGEGEGLSPNLLLIHAQDHLMTSMTVKDVAKEMIQLYQELRSGKPK</sequence>
<feature type="active site" description="Tele-phosphohistidine intermediate" evidence="5">
    <location>
        <position position="81"/>
    </location>
</feature>
<evidence type="ECO:0000256" key="4">
    <source>
        <dbReference type="ARBA" id="ARBA00022683"/>
    </source>
</evidence>
<organism evidence="9 10">
    <name type="scientific">Bacillus pumilus</name>
    <name type="common">Bacillus mesentericus</name>
    <dbReference type="NCBI Taxonomy" id="1408"/>
    <lineage>
        <taxon>Bacteria</taxon>
        <taxon>Bacillati</taxon>
        <taxon>Bacillota</taxon>
        <taxon>Bacilli</taxon>
        <taxon>Bacillales</taxon>
        <taxon>Bacillaceae</taxon>
        <taxon>Bacillus</taxon>
    </lineage>
</organism>
<name>A0A2G8IT50_BACPU</name>